<organism evidence="1 2">
    <name type="scientific">Gordonia humi</name>
    <dbReference type="NCBI Taxonomy" id="686429"/>
    <lineage>
        <taxon>Bacteria</taxon>
        <taxon>Bacillati</taxon>
        <taxon>Actinomycetota</taxon>
        <taxon>Actinomycetes</taxon>
        <taxon>Mycobacteriales</taxon>
        <taxon>Gordoniaceae</taxon>
        <taxon>Gordonia</taxon>
    </lineage>
</organism>
<evidence type="ECO:0008006" key="3">
    <source>
        <dbReference type="Google" id="ProtNLM"/>
    </source>
</evidence>
<evidence type="ECO:0000313" key="2">
    <source>
        <dbReference type="Proteomes" id="UP000551501"/>
    </source>
</evidence>
<evidence type="ECO:0000313" key="1">
    <source>
        <dbReference type="EMBL" id="MBB4134169.1"/>
    </source>
</evidence>
<dbReference type="EMBL" id="JACIFP010000001">
    <property type="protein sequence ID" value="MBB4134169.1"/>
    <property type="molecule type" value="Genomic_DNA"/>
</dbReference>
<dbReference type="Proteomes" id="UP000551501">
    <property type="component" value="Unassembled WGS sequence"/>
</dbReference>
<protein>
    <recommendedName>
        <fullName evidence="3">Asp23/Gls24 family envelope stress response protein</fullName>
    </recommendedName>
</protein>
<dbReference type="RefSeq" id="WP_183369377.1">
    <property type="nucleotide sequence ID" value="NZ_BAABHL010000105.1"/>
</dbReference>
<keyword evidence="2" id="KW-1185">Reference proteome</keyword>
<name>A0A840EYT9_9ACTN</name>
<proteinExistence type="predicted"/>
<dbReference type="AlphaFoldDB" id="A0A840EYT9"/>
<accession>A0A840EYT9</accession>
<reference evidence="1 2" key="1">
    <citation type="submission" date="2020-08" db="EMBL/GenBank/DDBJ databases">
        <title>Sequencing the genomes of 1000 actinobacteria strains.</title>
        <authorList>
            <person name="Klenk H.-P."/>
        </authorList>
    </citation>
    <scope>NUCLEOTIDE SEQUENCE [LARGE SCALE GENOMIC DNA]</scope>
    <source>
        <strain evidence="1 2">DSM 45298</strain>
    </source>
</reference>
<comment type="caution">
    <text evidence="1">The sequence shown here is derived from an EMBL/GenBank/DDBJ whole genome shotgun (WGS) entry which is preliminary data.</text>
</comment>
<gene>
    <name evidence="1" type="ORF">BKA16_000721</name>
</gene>
<sequence>MTAPSDDVDEGSLAEQLADAVLATPGVVDLHSGLFGEVATYLPGRRVSGIAVRAEDGEVHIVVDLAHDLREVAESVRDTAEAVTGLPFTVVVEDVDQTRRAS</sequence>